<dbReference type="Gene3D" id="3.30.2090.10">
    <property type="entry name" value="Multidrug efflux transporter AcrB TolC docking domain, DN and DC subdomains"/>
    <property type="match status" value="2"/>
</dbReference>
<dbReference type="NCBIfam" id="NF000282">
    <property type="entry name" value="RND_permease_1"/>
    <property type="match status" value="1"/>
</dbReference>
<evidence type="ECO:0000256" key="9">
    <source>
        <dbReference type="RuleBase" id="RU364070"/>
    </source>
</evidence>
<proteinExistence type="inferred from homology"/>
<feature type="transmembrane region" description="Helical" evidence="9">
    <location>
        <begin position="340"/>
        <end position="359"/>
    </location>
</feature>
<comment type="caution">
    <text evidence="9">Lacks conserved residue(s) required for the propagation of feature annotation.</text>
</comment>
<organism evidence="11 12">
    <name type="scientific">Mesorhizobium shangrilense</name>
    <dbReference type="NCBI Taxonomy" id="460060"/>
    <lineage>
        <taxon>Bacteria</taxon>
        <taxon>Pseudomonadati</taxon>
        <taxon>Pseudomonadota</taxon>
        <taxon>Alphaproteobacteria</taxon>
        <taxon>Hyphomicrobiales</taxon>
        <taxon>Phyllobacteriaceae</taxon>
        <taxon>Mesorhizobium</taxon>
    </lineage>
</organism>
<keyword evidence="8 9" id="KW-0472">Membrane</keyword>
<reference evidence="11 12" key="1">
    <citation type="submission" date="2024-06" db="EMBL/GenBank/DDBJ databases">
        <authorList>
            <person name="Kim D.-U."/>
        </authorList>
    </citation>
    <scope>NUCLEOTIDE SEQUENCE [LARGE SCALE GENOMIC DNA]</scope>
    <source>
        <strain evidence="11 12">KACC15460</strain>
    </source>
</reference>
<dbReference type="PANTHER" id="PTHR32063">
    <property type="match status" value="1"/>
</dbReference>
<dbReference type="InterPro" id="IPR027463">
    <property type="entry name" value="AcrB_DN_DC_subdom"/>
</dbReference>
<keyword evidence="6 9" id="KW-0812">Transmembrane</keyword>
<dbReference type="SUPFAM" id="SSF82693">
    <property type="entry name" value="Multidrug efflux transporter AcrB pore domain, PN1, PN2, PC1 and PC2 subdomains"/>
    <property type="match status" value="4"/>
</dbReference>
<evidence type="ECO:0000313" key="12">
    <source>
        <dbReference type="Proteomes" id="UP001548832"/>
    </source>
</evidence>
<feature type="transmembrane region" description="Helical" evidence="9">
    <location>
        <begin position="895"/>
        <end position="915"/>
    </location>
</feature>
<comment type="subcellular location">
    <subcellularLocation>
        <location evidence="1 9">Cell inner membrane</location>
        <topology evidence="1 9">Multi-pass membrane protein</topology>
    </subcellularLocation>
</comment>
<keyword evidence="7 9" id="KW-1133">Transmembrane helix</keyword>
<dbReference type="PRINTS" id="PR00702">
    <property type="entry name" value="ACRIFLAVINRP"/>
</dbReference>
<sequence length="1059" mass="112408">MSAFFINRPIFAWVIAIVIMLGGLLALTTLPISQYPQIAPTTVSISATYPGADAQTVENSVTKVIEQGMTGIDNLDYMTATSTSTGAASIILTFTSAADPDTAQVQTQNKLQLVQSQLPQVVQSNGITVSKSSTGFLMVIGFVSSDGKMNSTDLADYINATVNDTLKRVAGVGSTQLFGSGYAMRIWLDPDKLAKYALMPSDVAAAIQAQNTQVSAGQLGGRPARKGQQLNATVTAKSRLQTAEQFRNIILKSQTDGSLVRLNDVATVELGAESYTTSANYNGKPAAGVAINLATGANAINTAEAVRSTINRLSSTFPQGVEVVYPYDTSPFVRLSIEEVVKTLAEAIVLVFLVMFIFLQNLRATIIPTIAVPVVLLGTFGVLSLFGYSVNTLTMFAMVLAIGLLVDDAIVVVENVERVMQEEGLPPKEATRKSMNEITGALIGIATVLSAVFVPMAFFGGSTGIIYRQFSVTIVSAMVLSVLVALVLTPALCATILRPPKDHATQTGPFGWFNRVFDRGTTAYRDGSHGIINWGKRFLVVFLVIVVAMGWMFARLPSSFLPEEDQGILITSVQLPVGATQDRTDRVLAEVTDHYLKEEKDAVEGVFTASGFGFGGAGQNVGIGFVRLKDFSQRKSPALAARAIAGRAMGAFSKIRDAQVFALAPPAIQGFGNTNGFDFYLQDVNGAGHDALIQTRNQLLGLAAQSKLLTSTRPNGQEDQPQFSVDIDQEKASALGVSLADINNTLSTAWGSNYVNDFIDRGRVKPVYMQSDADFRMQPEDLDKWQVRNANGAMVPFSAFASSHWTFGSPRLERYNGSAAVEIQGAAAAGVSSGAAMDEIDKLVAQLPAGYSHEWTGLSHQERLSGNQATSLYAISALVVFLCLAALYESWSIPFAVMLSVPIGIFGALAAATLFGQTNDVYFKVGLLTTIGLAAKNAILIVEFAIERQAAGMGLVEATLEAARQRLRPILMTSLAFILGVTPLAIASGAGSGAQNSVGIGVMGGMIAATVIGVFLVPLLFVTVRRIFKGRAAKPEAGPNTGPETGQDKGETPAPANQQ</sequence>
<dbReference type="Proteomes" id="UP001548832">
    <property type="component" value="Unassembled WGS sequence"/>
</dbReference>
<keyword evidence="12" id="KW-1185">Reference proteome</keyword>
<feature type="transmembrane region" description="Helical" evidence="9">
    <location>
        <begin position="870"/>
        <end position="888"/>
    </location>
</feature>
<evidence type="ECO:0000256" key="2">
    <source>
        <dbReference type="ARBA" id="ARBA00010942"/>
    </source>
</evidence>
<gene>
    <name evidence="11" type="ORF">ABVQ20_21685</name>
</gene>
<evidence type="ECO:0000256" key="8">
    <source>
        <dbReference type="ARBA" id="ARBA00023136"/>
    </source>
</evidence>
<keyword evidence="3 9" id="KW-0813">Transport</keyword>
<evidence type="ECO:0000256" key="3">
    <source>
        <dbReference type="ARBA" id="ARBA00022448"/>
    </source>
</evidence>
<feature type="region of interest" description="Disordered" evidence="10">
    <location>
        <begin position="1033"/>
        <end position="1059"/>
    </location>
</feature>
<dbReference type="Gene3D" id="3.30.70.1440">
    <property type="entry name" value="Multidrug efflux transporter AcrB pore domain"/>
    <property type="match status" value="1"/>
</dbReference>
<dbReference type="InterPro" id="IPR001036">
    <property type="entry name" value="Acrflvin-R"/>
</dbReference>
<protein>
    <recommendedName>
        <fullName evidence="9">Efflux pump membrane transporter</fullName>
    </recommendedName>
</protein>
<dbReference type="Gene3D" id="3.30.70.1430">
    <property type="entry name" value="Multidrug efflux transporter AcrB pore domain"/>
    <property type="match status" value="2"/>
</dbReference>
<dbReference type="Gene3D" id="3.30.70.1320">
    <property type="entry name" value="Multidrug efflux transporter AcrB pore domain like"/>
    <property type="match status" value="1"/>
</dbReference>
<evidence type="ECO:0000256" key="5">
    <source>
        <dbReference type="ARBA" id="ARBA00022519"/>
    </source>
</evidence>
<dbReference type="NCBIfam" id="TIGR00915">
    <property type="entry name" value="2A0602"/>
    <property type="match status" value="1"/>
</dbReference>
<feature type="transmembrane region" description="Helical" evidence="9">
    <location>
        <begin position="998"/>
        <end position="1024"/>
    </location>
</feature>
<comment type="similarity">
    <text evidence="2 9">Belongs to the resistance-nodulation-cell division (RND) (TC 2.A.6) family.</text>
</comment>
<keyword evidence="4" id="KW-1003">Cell membrane</keyword>
<comment type="caution">
    <text evidence="11">The sequence shown here is derived from an EMBL/GenBank/DDBJ whole genome shotgun (WGS) entry which is preliminary data.</text>
</comment>
<keyword evidence="5 9" id="KW-0997">Cell inner membrane</keyword>
<evidence type="ECO:0000313" key="11">
    <source>
        <dbReference type="EMBL" id="MET2829589.1"/>
    </source>
</evidence>
<evidence type="ECO:0000256" key="1">
    <source>
        <dbReference type="ARBA" id="ARBA00004429"/>
    </source>
</evidence>
<dbReference type="SUPFAM" id="SSF82866">
    <property type="entry name" value="Multidrug efflux transporter AcrB transmembrane domain"/>
    <property type="match status" value="2"/>
</dbReference>
<dbReference type="Gene3D" id="1.20.1640.10">
    <property type="entry name" value="Multidrug efflux transporter AcrB transmembrane domain"/>
    <property type="match status" value="2"/>
</dbReference>
<feature type="transmembrane region" description="Helical" evidence="9">
    <location>
        <begin position="538"/>
        <end position="554"/>
    </location>
</feature>
<dbReference type="InterPro" id="IPR004764">
    <property type="entry name" value="MdtF-like"/>
</dbReference>
<evidence type="ECO:0000256" key="10">
    <source>
        <dbReference type="SAM" id="MobiDB-lite"/>
    </source>
</evidence>
<feature type="transmembrane region" description="Helical" evidence="9">
    <location>
        <begin position="438"/>
        <end position="458"/>
    </location>
</feature>
<dbReference type="RefSeq" id="WP_354461518.1">
    <property type="nucleotide sequence ID" value="NZ_JBEWSZ010000001.1"/>
</dbReference>
<evidence type="ECO:0000256" key="4">
    <source>
        <dbReference type="ARBA" id="ARBA00022475"/>
    </source>
</evidence>
<feature type="transmembrane region" description="Helical" evidence="9">
    <location>
        <begin position="470"/>
        <end position="497"/>
    </location>
</feature>
<evidence type="ECO:0000256" key="6">
    <source>
        <dbReference type="ARBA" id="ARBA00022692"/>
    </source>
</evidence>
<dbReference type="EMBL" id="JBEWSZ010000001">
    <property type="protein sequence ID" value="MET2829589.1"/>
    <property type="molecule type" value="Genomic_DNA"/>
</dbReference>
<dbReference type="Pfam" id="PF00873">
    <property type="entry name" value="ACR_tran"/>
    <property type="match status" value="1"/>
</dbReference>
<accession>A0ABV2DI18</accession>
<evidence type="ECO:0000256" key="7">
    <source>
        <dbReference type="ARBA" id="ARBA00022989"/>
    </source>
</evidence>
<dbReference type="SUPFAM" id="SSF82714">
    <property type="entry name" value="Multidrug efflux transporter AcrB TolC docking domain, DN and DC subdomains"/>
    <property type="match status" value="2"/>
</dbReference>
<dbReference type="PANTHER" id="PTHR32063:SF13">
    <property type="entry name" value="MULTIDRUG EFFLUX PUMP SUBUNIT ACRB-RELATED"/>
    <property type="match status" value="1"/>
</dbReference>
<name>A0ABV2DI18_9HYPH</name>
<feature type="transmembrane region" description="Helical" evidence="9">
    <location>
        <begin position="366"/>
        <end position="387"/>
    </location>
</feature>
<feature type="transmembrane region" description="Helical" evidence="9">
    <location>
        <begin position="967"/>
        <end position="986"/>
    </location>
</feature>